<name>A0A4R3KFM3_9FIRM</name>
<dbReference type="Pfam" id="PF04909">
    <property type="entry name" value="Amidohydro_2"/>
    <property type="match status" value="1"/>
</dbReference>
<evidence type="ECO:0000313" key="2">
    <source>
        <dbReference type="EMBL" id="TCS82000.1"/>
    </source>
</evidence>
<feature type="domain" description="Amidohydrolase-related" evidence="1">
    <location>
        <begin position="76"/>
        <end position="260"/>
    </location>
</feature>
<keyword evidence="3" id="KW-1185">Reference proteome</keyword>
<dbReference type="AlphaFoldDB" id="A0A4R3KFM3"/>
<comment type="caution">
    <text evidence="2">The sequence shown here is derived from an EMBL/GenBank/DDBJ whole genome shotgun (WGS) entry which is preliminary data.</text>
</comment>
<dbReference type="SUPFAM" id="SSF51556">
    <property type="entry name" value="Metallo-dependent hydrolases"/>
    <property type="match status" value="1"/>
</dbReference>
<evidence type="ECO:0000313" key="3">
    <source>
        <dbReference type="Proteomes" id="UP000295188"/>
    </source>
</evidence>
<dbReference type="RefSeq" id="WP_132546966.1">
    <property type="nucleotide sequence ID" value="NZ_SMAA01000001.1"/>
</dbReference>
<organism evidence="2 3">
    <name type="scientific">Pectinatus cerevisiiphilus</name>
    <dbReference type="NCBI Taxonomy" id="86956"/>
    <lineage>
        <taxon>Bacteria</taxon>
        <taxon>Bacillati</taxon>
        <taxon>Bacillota</taxon>
        <taxon>Negativicutes</taxon>
        <taxon>Selenomonadales</taxon>
        <taxon>Selenomonadaceae</taxon>
        <taxon>Pectinatus</taxon>
    </lineage>
</organism>
<reference evidence="2 3" key="1">
    <citation type="submission" date="2019-03" db="EMBL/GenBank/DDBJ databases">
        <title>Genomic Encyclopedia of Type Strains, Phase IV (KMG-IV): sequencing the most valuable type-strain genomes for metagenomic binning, comparative biology and taxonomic classification.</title>
        <authorList>
            <person name="Goeker M."/>
        </authorList>
    </citation>
    <scope>NUCLEOTIDE SEQUENCE [LARGE SCALE GENOMIC DNA]</scope>
    <source>
        <strain evidence="2 3">DSM 20467</strain>
    </source>
</reference>
<dbReference type="Gene3D" id="3.20.20.140">
    <property type="entry name" value="Metal-dependent hydrolases"/>
    <property type="match status" value="1"/>
</dbReference>
<dbReference type="Proteomes" id="UP000295188">
    <property type="component" value="Unassembled WGS sequence"/>
</dbReference>
<sequence length="261" mass="29811">MIIDSHEHLIVPEKKQLALMEEAGVDFTILFSTIIHPETAQDLTTLTQELQPLYDIFTGKRNPVEARKHSLEELKQVVDKYPQKYKAFGCIPLGLSVEENNEWIEKYIIKNKFIGLGEIVPKTGEVKQLRTIFSSAEEFGRLPLWVHTFEPVKFTDIKELLELAVEYTKIPVIIGHLGGVHWLDTIKAVRDIPNVYLDLSASFTTMAPYYAVKEYPLRTVFASDAPYMTPRAARLILEEAIQDSGIRRRVMGENIAELLQL</sequence>
<gene>
    <name evidence="2" type="ORF">EDC37_101172</name>
</gene>
<evidence type="ECO:0000259" key="1">
    <source>
        <dbReference type="Pfam" id="PF04909"/>
    </source>
</evidence>
<accession>A0A4R3KFM3</accession>
<dbReference type="InterPro" id="IPR006680">
    <property type="entry name" value="Amidohydro-rel"/>
</dbReference>
<protein>
    <recommendedName>
        <fullName evidence="1">Amidohydrolase-related domain-containing protein</fullName>
    </recommendedName>
</protein>
<dbReference type="GO" id="GO:0016787">
    <property type="term" value="F:hydrolase activity"/>
    <property type="evidence" value="ECO:0007669"/>
    <property type="project" value="InterPro"/>
</dbReference>
<dbReference type="EMBL" id="SMAA01000001">
    <property type="protein sequence ID" value="TCS82000.1"/>
    <property type="molecule type" value="Genomic_DNA"/>
</dbReference>
<dbReference type="InterPro" id="IPR032466">
    <property type="entry name" value="Metal_Hydrolase"/>
</dbReference>
<dbReference type="OrthoDB" id="9771932at2"/>
<proteinExistence type="predicted"/>